<evidence type="ECO:0000256" key="3">
    <source>
        <dbReference type="ARBA" id="ARBA00022989"/>
    </source>
</evidence>
<evidence type="ECO:0000313" key="6">
    <source>
        <dbReference type="Proteomes" id="UP001580407"/>
    </source>
</evidence>
<keyword evidence="2" id="KW-0812">Transmembrane</keyword>
<evidence type="ECO:0000256" key="4">
    <source>
        <dbReference type="ARBA" id="ARBA00023136"/>
    </source>
</evidence>
<dbReference type="Pfam" id="PF04193">
    <property type="entry name" value="PQ-loop"/>
    <property type="match status" value="1"/>
</dbReference>
<keyword evidence="4" id="KW-0472">Membrane</keyword>
<dbReference type="InterPro" id="IPR006603">
    <property type="entry name" value="PQ-loop_rpt"/>
</dbReference>
<proteinExistence type="predicted"/>
<comment type="caution">
    <text evidence="5">The sequence shown here is derived from an EMBL/GenBank/DDBJ whole genome shotgun (WGS) entry which is preliminary data.</text>
</comment>
<accession>A0ABV5B9X0</accession>
<evidence type="ECO:0000256" key="1">
    <source>
        <dbReference type="ARBA" id="ARBA00004141"/>
    </source>
</evidence>
<sequence>MFFAVLQLIGGVILSFGWLPQIVQMIRTRSVKGLNVNTVREGIMTLEWA</sequence>
<reference evidence="5 6" key="1">
    <citation type="submission" date="2024-09" db="EMBL/GenBank/DDBJ databases">
        <authorList>
            <person name="Ruan L."/>
        </authorList>
    </citation>
    <scope>NUCLEOTIDE SEQUENCE [LARGE SCALE GENOMIC DNA]</scope>
    <source>
        <strain evidence="5 6">D33</strain>
    </source>
</reference>
<evidence type="ECO:0000256" key="2">
    <source>
        <dbReference type="ARBA" id="ARBA00022692"/>
    </source>
</evidence>
<evidence type="ECO:0000313" key="5">
    <source>
        <dbReference type="EMBL" id="MFB5682488.1"/>
    </source>
</evidence>
<dbReference type="Gene3D" id="1.20.1280.290">
    <property type="match status" value="1"/>
</dbReference>
<name>A0ABV5B9X0_9BACL</name>
<organism evidence="5 6">
    <name type="scientific">Paenibacillus terreus</name>
    <dbReference type="NCBI Taxonomy" id="1387834"/>
    <lineage>
        <taxon>Bacteria</taxon>
        <taxon>Bacillati</taxon>
        <taxon>Bacillota</taxon>
        <taxon>Bacilli</taxon>
        <taxon>Bacillales</taxon>
        <taxon>Paenibacillaceae</taxon>
        <taxon>Paenibacillus</taxon>
    </lineage>
</organism>
<dbReference type="RefSeq" id="WP_375526247.1">
    <property type="nucleotide sequence ID" value="NZ_JBHILM010000018.1"/>
</dbReference>
<gene>
    <name evidence="5" type="ORF">ACE3NQ_16295</name>
</gene>
<protein>
    <submittedName>
        <fullName evidence="5">PQ-loop domain-containing transporter</fullName>
    </submittedName>
</protein>
<dbReference type="EMBL" id="JBHILM010000018">
    <property type="protein sequence ID" value="MFB5682488.1"/>
    <property type="molecule type" value="Genomic_DNA"/>
</dbReference>
<dbReference type="Proteomes" id="UP001580407">
    <property type="component" value="Unassembled WGS sequence"/>
</dbReference>
<keyword evidence="3" id="KW-1133">Transmembrane helix</keyword>
<comment type="subcellular location">
    <subcellularLocation>
        <location evidence="1">Membrane</location>
        <topology evidence="1">Multi-pass membrane protein</topology>
    </subcellularLocation>
</comment>
<keyword evidence="6" id="KW-1185">Reference proteome</keyword>